<keyword evidence="1" id="KW-0393">Immunoglobulin domain</keyword>
<dbReference type="InterPro" id="IPR036179">
    <property type="entry name" value="Ig-like_dom_sf"/>
</dbReference>
<protein>
    <recommendedName>
        <fullName evidence="3">Ig-like domain-containing protein</fullName>
    </recommendedName>
</protein>
<evidence type="ECO:0000256" key="1">
    <source>
        <dbReference type="ARBA" id="ARBA00023319"/>
    </source>
</evidence>
<dbReference type="PANTHER" id="PTHR47633">
    <property type="entry name" value="IMMUNOGLOBULIN"/>
    <property type="match status" value="1"/>
</dbReference>
<evidence type="ECO:0000313" key="4">
    <source>
        <dbReference type="EMBL" id="KAJ6222026.1"/>
    </source>
</evidence>
<evidence type="ECO:0000259" key="3">
    <source>
        <dbReference type="PROSITE" id="PS50835"/>
    </source>
</evidence>
<feature type="domain" description="Ig-like" evidence="3">
    <location>
        <begin position="6"/>
        <end position="96"/>
    </location>
</feature>
<feature type="region of interest" description="Disordered" evidence="2">
    <location>
        <begin position="253"/>
        <end position="291"/>
    </location>
</feature>
<dbReference type="InterPro" id="IPR007110">
    <property type="entry name" value="Ig-like_dom"/>
</dbReference>
<keyword evidence="5" id="KW-1185">Reference proteome</keyword>
<dbReference type="EMBL" id="JAPWDV010000001">
    <property type="protein sequence ID" value="KAJ6222026.1"/>
    <property type="molecule type" value="Genomic_DNA"/>
</dbReference>
<dbReference type="GO" id="GO:0004672">
    <property type="term" value="F:protein kinase activity"/>
    <property type="evidence" value="ECO:0007669"/>
    <property type="project" value="TreeGrafter"/>
</dbReference>
<gene>
    <name evidence="4" type="ORF">RDWZM_000571</name>
</gene>
<name>A0A9Q0RQK8_BLOTA</name>
<evidence type="ECO:0000313" key="5">
    <source>
        <dbReference type="Proteomes" id="UP001142055"/>
    </source>
</evidence>
<accession>A0A9Q0RQK8</accession>
<feature type="compositionally biased region" description="Basic residues" evidence="2">
    <location>
        <begin position="253"/>
        <end position="265"/>
    </location>
</feature>
<dbReference type="Pfam" id="PF07679">
    <property type="entry name" value="I-set"/>
    <property type="match status" value="1"/>
</dbReference>
<dbReference type="Proteomes" id="UP001142055">
    <property type="component" value="Chromosome 1"/>
</dbReference>
<feature type="compositionally biased region" description="Polar residues" evidence="2">
    <location>
        <begin position="271"/>
        <end position="288"/>
    </location>
</feature>
<sequence length="438" mass="49889">MSAKVPIVIQPLSPLVVLEGEAARLSCRIIGNPKPRVIWTINGVVLPNGSRYKIKFDGIYQLEIPKCCAETDNGEVRLEARNAFGCTTTSAMLTVRPRNSDYRAVLQHSPRAFYDDQISRYQRDRQQTELFEVFEERPNNQPYAQSPGDEIVWYTEHSLEGDRFKIREQFINYVLDQWWIKQQRVELSTMANSNSNIPSMLEEDNVTQPRQLRPNHSALINGPCLRPMNNDTAVVANDEQIIQRRGRRVIPKTPTKKMKSPRKRSLAMTMDESNQRPSTPPKTFNSSLPPIHKESPFTKCLRGIPVSPPPRNEPSNFIISSLKRRLLSPTNLTSETSDFNISKASSFLNSINLSDKSIKSCGKFYYYSPTTRKLRSSDTPLTSSSILSESLYDSGIDLTPMETKSTDADILRPIKTIKIDHTQNSRRRCPRHFDAISV</sequence>
<comment type="caution">
    <text evidence="4">The sequence shown here is derived from an EMBL/GenBank/DDBJ whole genome shotgun (WGS) entry which is preliminary data.</text>
</comment>
<dbReference type="Gene3D" id="2.60.40.10">
    <property type="entry name" value="Immunoglobulins"/>
    <property type="match status" value="1"/>
</dbReference>
<dbReference type="AlphaFoldDB" id="A0A9Q0RQK8"/>
<proteinExistence type="predicted"/>
<dbReference type="PANTHER" id="PTHR47633:SF8">
    <property type="entry name" value="SPEG NEIGHBOR PROTEIN"/>
    <property type="match status" value="1"/>
</dbReference>
<dbReference type="InterPro" id="IPR013783">
    <property type="entry name" value="Ig-like_fold"/>
</dbReference>
<dbReference type="FunFam" id="2.60.40.10:FF:000107">
    <property type="entry name" value="Myosin, light chain kinase a"/>
    <property type="match status" value="1"/>
</dbReference>
<dbReference type="InterPro" id="IPR013098">
    <property type="entry name" value="Ig_I-set"/>
</dbReference>
<reference evidence="4" key="1">
    <citation type="submission" date="2022-12" db="EMBL/GenBank/DDBJ databases">
        <title>Genome assemblies of Blomia tropicalis.</title>
        <authorList>
            <person name="Cui Y."/>
        </authorList>
    </citation>
    <scope>NUCLEOTIDE SEQUENCE</scope>
    <source>
        <tissue evidence="4">Adult mites</tissue>
    </source>
</reference>
<evidence type="ECO:0000256" key="2">
    <source>
        <dbReference type="SAM" id="MobiDB-lite"/>
    </source>
</evidence>
<dbReference type="SUPFAM" id="SSF48726">
    <property type="entry name" value="Immunoglobulin"/>
    <property type="match status" value="1"/>
</dbReference>
<organism evidence="4 5">
    <name type="scientific">Blomia tropicalis</name>
    <name type="common">Mite</name>
    <dbReference type="NCBI Taxonomy" id="40697"/>
    <lineage>
        <taxon>Eukaryota</taxon>
        <taxon>Metazoa</taxon>
        <taxon>Ecdysozoa</taxon>
        <taxon>Arthropoda</taxon>
        <taxon>Chelicerata</taxon>
        <taxon>Arachnida</taxon>
        <taxon>Acari</taxon>
        <taxon>Acariformes</taxon>
        <taxon>Sarcoptiformes</taxon>
        <taxon>Astigmata</taxon>
        <taxon>Glycyphagoidea</taxon>
        <taxon>Echimyopodidae</taxon>
        <taxon>Blomia</taxon>
    </lineage>
</organism>
<dbReference type="PROSITE" id="PS50835">
    <property type="entry name" value="IG_LIKE"/>
    <property type="match status" value="1"/>
</dbReference>